<protein>
    <recommendedName>
        <fullName evidence="4">Telomeric single stranded DNA binding POT1/Cdc13 domain-containing protein</fullName>
    </recommendedName>
</protein>
<dbReference type="Gene3D" id="2.40.50.140">
    <property type="entry name" value="Nucleic acid-binding proteins"/>
    <property type="match status" value="2"/>
</dbReference>
<dbReference type="FunFam" id="2.40.50.140:FF:000693">
    <property type="entry name" value="Predicted protein"/>
    <property type="match status" value="1"/>
</dbReference>
<reference evidence="3" key="1">
    <citation type="journal article" date="2011" name="Genome Biol.">
        <title>Comparative genomics of the social amoebae Dictyostelium discoideum and Dictyostelium purpureum.</title>
        <authorList>
            <consortium name="US DOE Joint Genome Institute (JGI-PGF)"/>
            <person name="Sucgang R."/>
            <person name="Kuo A."/>
            <person name="Tian X."/>
            <person name="Salerno W."/>
            <person name="Parikh A."/>
            <person name="Feasley C.L."/>
            <person name="Dalin E."/>
            <person name="Tu H."/>
            <person name="Huang E."/>
            <person name="Barry K."/>
            <person name="Lindquist E."/>
            <person name="Shapiro H."/>
            <person name="Bruce D."/>
            <person name="Schmutz J."/>
            <person name="Salamov A."/>
            <person name="Fey P."/>
            <person name="Gaudet P."/>
            <person name="Anjard C."/>
            <person name="Babu M.M."/>
            <person name="Basu S."/>
            <person name="Bushmanova Y."/>
            <person name="van der Wel H."/>
            <person name="Katoh-Kurasawa M."/>
            <person name="Dinh C."/>
            <person name="Coutinho P.M."/>
            <person name="Saito T."/>
            <person name="Elias M."/>
            <person name="Schaap P."/>
            <person name="Kay R.R."/>
            <person name="Henrissat B."/>
            <person name="Eichinger L."/>
            <person name="Rivero F."/>
            <person name="Putnam N.H."/>
            <person name="West C.M."/>
            <person name="Loomis W.F."/>
            <person name="Chisholm R.L."/>
            <person name="Shaulsky G."/>
            <person name="Strassmann J.E."/>
            <person name="Queller D.C."/>
            <person name="Kuspa A."/>
            <person name="Grigoriev I.V."/>
        </authorList>
    </citation>
    <scope>NUCLEOTIDE SEQUENCE [LARGE SCALE GENOMIC DNA]</scope>
    <source>
        <strain evidence="3">QSDP1</strain>
    </source>
</reference>
<dbReference type="PANTHER" id="PTHR14513">
    <property type="entry name" value="PROTECTION OF TELOMERES 1"/>
    <property type="match status" value="1"/>
</dbReference>
<dbReference type="GO" id="GO:0016233">
    <property type="term" value="P:telomere capping"/>
    <property type="evidence" value="ECO:0000318"/>
    <property type="project" value="GO_Central"/>
</dbReference>
<dbReference type="KEGG" id="dpp:DICPUDRAFT_36163"/>
<dbReference type="GO" id="GO:0098505">
    <property type="term" value="F:G-rich strand telomeric DNA binding"/>
    <property type="evidence" value="ECO:0000318"/>
    <property type="project" value="GO_Central"/>
</dbReference>
<evidence type="ECO:0008006" key="4">
    <source>
        <dbReference type="Google" id="ProtNLM"/>
    </source>
</evidence>
<dbReference type="AlphaFoldDB" id="F0ZQK6"/>
<dbReference type="GeneID" id="10502974"/>
<dbReference type="PANTHER" id="PTHR14513:SF0">
    <property type="entry name" value="PROTECTION OF TELOMERES PROTEIN 1"/>
    <property type="match status" value="1"/>
</dbReference>
<dbReference type="SUPFAM" id="SSF50249">
    <property type="entry name" value="Nucleic acid-binding proteins"/>
    <property type="match status" value="1"/>
</dbReference>
<evidence type="ECO:0000313" key="2">
    <source>
        <dbReference type="EMBL" id="EGC33769.1"/>
    </source>
</evidence>
<dbReference type="VEuPathDB" id="AmoebaDB:DICPUDRAFT_36163"/>
<dbReference type="InterPro" id="IPR028389">
    <property type="entry name" value="POT1"/>
</dbReference>
<proteinExistence type="predicted"/>
<dbReference type="RefSeq" id="XP_003289694.1">
    <property type="nucleotide sequence ID" value="XM_003289646.1"/>
</dbReference>
<feature type="compositionally biased region" description="Acidic residues" evidence="1">
    <location>
        <begin position="286"/>
        <end position="295"/>
    </location>
</feature>
<accession>F0ZQK6</accession>
<gene>
    <name evidence="2" type="ORF">DICPUDRAFT_36163</name>
</gene>
<dbReference type="InParanoid" id="F0ZQK6"/>
<keyword evidence="3" id="KW-1185">Reference proteome</keyword>
<dbReference type="STRING" id="5786.F0ZQK6"/>
<organism evidence="2 3">
    <name type="scientific">Dictyostelium purpureum</name>
    <name type="common">Slime mold</name>
    <dbReference type="NCBI Taxonomy" id="5786"/>
    <lineage>
        <taxon>Eukaryota</taxon>
        <taxon>Amoebozoa</taxon>
        <taxon>Evosea</taxon>
        <taxon>Eumycetozoa</taxon>
        <taxon>Dictyostelia</taxon>
        <taxon>Dictyosteliales</taxon>
        <taxon>Dictyosteliaceae</taxon>
        <taxon>Dictyostelium</taxon>
    </lineage>
</organism>
<dbReference type="OrthoDB" id="2186770at2759"/>
<dbReference type="eggNOG" id="ENOG502RSRV">
    <property type="taxonomic scope" value="Eukaryota"/>
</dbReference>
<dbReference type="GO" id="GO:0010521">
    <property type="term" value="F:telomerase inhibitor activity"/>
    <property type="evidence" value="ECO:0000318"/>
    <property type="project" value="GO_Central"/>
</dbReference>
<dbReference type="GO" id="GO:0000783">
    <property type="term" value="C:nuclear telomere cap complex"/>
    <property type="evidence" value="ECO:0000318"/>
    <property type="project" value="GO_Central"/>
</dbReference>
<name>F0ZQK6_DICPU</name>
<dbReference type="OMA" id="HIPMNIM"/>
<dbReference type="GO" id="GO:0032210">
    <property type="term" value="P:regulation of telomere maintenance via telomerase"/>
    <property type="evidence" value="ECO:0000318"/>
    <property type="project" value="GO_Central"/>
</dbReference>
<sequence length="505" mass="58066">MSVEQNQFLYTALGSDNDKDILKVNIFFTVEHLDLIESLEIGNIIRIQRLNVTGVPRSGDLSDERKNILSKVDFEHKNTSFVVFSSDMNSDYSPLISTSETYSFNAKDREIIERMRKDWNNTLRETWESYFKEKKIPIQSCTSIENLKANQFVCVLTKVIDKTISIASSKKATLILWDGTGDDMSFAAGSSENEQPLIGNTIQCHTWNEEIIRQCEEDINVGMWVYICGAKTNIYQEILELKLFKTSAVRVMEEDSPQVKLVLKNYREKIRAFAGNTLNDGIKGSDEEDENEDNILETPLKKTRRNSTEEDENEDNIDETVYENVIVTDTPYPHIPITTIEDVKAASNQVPNKFKIHVSLVQHIPLNILDFTRILCINDGCGKTSQYRDENVNPDLITCLHCGSGSHVFIYLFKLIVKDQTGELPIIFYYEATKFLNLHPTNLYIDKKSLGHIEDKMNFLKKPRVSFDLCIQSYYEEGKEETLENIKYQAFDTKLLISEKTNKKK</sequence>
<dbReference type="EMBL" id="GL871126">
    <property type="protein sequence ID" value="EGC33769.1"/>
    <property type="molecule type" value="Genomic_DNA"/>
</dbReference>
<evidence type="ECO:0000256" key="1">
    <source>
        <dbReference type="SAM" id="MobiDB-lite"/>
    </source>
</evidence>
<dbReference type="Proteomes" id="UP000001064">
    <property type="component" value="Unassembled WGS sequence"/>
</dbReference>
<dbReference type="FunCoup" id="F0ZQK6">
    <property type="interactions" value="43"/>
</dbReference>
<dbReference type="InterPro" id="IPR012340">
    <property type="entry name" value="NA-bd_OB-fold"/>
</dbReference>
<feature type="region of interest" description="Disordered" evidence="1">
    <location>
        <begin position="278"/>
        <end position="315"/>
    </location>
</feature>
<evidence type="ECO:0000313" key="3">
    <source>
        <dbReference type="Proteomes" id="UP000001064"/>
    </source>
</evidence>